<proteinExistence type="inferred from homology"/>
<feature type="transmembrane region" description="Helical" evidence="8">
    <location>
        <begin position="729"/>
        <end position="750"/>
    </location>
</feature>
<feature type="transmembrane region" description="Helical" evidence="8">
    <location>
        <begin position="617"/>
        <end position="634"/>
    </location>
</feature>
<evidence type="ECO:0000256" key="8">
    <source>
        <dbReference type="SAM" id="Phobius"/>
    </source>
</evidence>
<dbReference type="InterPro" id="IPR009231">
    <property type="entry name" value="Chloride_chnl_CLIC-like"/>
</dbReference>
<feature type="region of interest" description="Disordered" evidence="7">
    <location>
        <begin position="178"/>
        <end position="212"/>
    </location>
</feature>
<dbReference type="WBParaSite" id="TCNE_0000960001-mRNA-1">
    <property type="protein sequence ID" value="TCNE_0000960001-mRNA-1"/>
    <property type="gene ID" value="TCNE_0000960001"/>
</dbReference>
<dbReference type="AlphaFoldDB" id="A0A183UM80"/>
<evidence type="ECO:0000256" key="5">
    <source>
        <dbReference type="ARBA" id="ARBA00022989"/>
    </source>
</evidence>
<comment type="subcellular location">
    <subcellularLocation>
        <location evidence="1">Membrane</location>
        <topology evidence="1">Multi-pass membrane protein</topology>
    </subcellularLocation>
</comment>
<dbReference type="PANTHER" id="PTHR34093">
    <property type="entry name" value="CHLORIDE CHANNEL CLIC-LIKE PROTEIN 1"/>
    <property type="match status" value="1"/>
</dbReference>
<name>A0A183UM80_TOXCA</name>
<feature type="compositionally biased region" description="Polar residues" evidence="7">
    <location>
        <begin position="196"/>
        <end position="205"/>
    </location>
</feature>
<feature type="compositionally biased region" description="Low complexity" evidence="7">
    <location>
        <begin position="178"/>
        <end position="190"/>
    </location>
</feature>
<feature type="region of interest" description="Disordered" evidence="7">
    <location>
        <begin position="915"/>
        <end position="946"/>
    </location>
</feature>
<keyword evidence="6 8" id="KW-0472">Membrane</keyword>
<keyword evidence="5 8" id="KW-1133">Transmembrane helix</keyword>
<comment type="similarity">
    <text evidence="2">Belongs to the chloride channel MCLC family.</text>
</comment>
<protein>
    <recommendedName>
        <fullName evidence="3">Chloride channel CLIC-like protein 1</fullName>
    </recommendedName>
</protein>
<dbReference type="PANTHER" id="PTHR34093:SF1">
    <property type="entry name" value="CHLORIDE CHANNEL CLIC-LIKE PROTEIN 1"/>
    <property type="match status" value="1"/>
</dbReference>
<reference evidence="11" key="1">
    <citation type="submission" date="2016-06" db="UniProtKB">
        <authorList>
            <consortium name="WormBaseParasite"/>
        </authorList>
    </citation>
    <scope>IDENTIFICATION</scope>
</reference>
<dbReference type="GO" id="GO:0016020">
    <property type="term" value="C:membrane"/>
    <property type="evidence" value="ECO:0007669"/>
    <property type="project" value="UniProtKB-SubCell"/>
</dbReference>
<evidence type="ECO:0000256" key="3">
    <source>
        <dbReference type="ARBA" id="ARBA00015571"/>
    </source>
</evidence>
<keyword evidence="4 8" id="KW-0812">Transmembrane</keyword>
<feature type="transmembrane region" description="Helical" evidence="8">
    <location>
        <begin position="591"/>
        <end position="610"/>
    </location>
</feature>
<dbReference type="EMBL" id="UYWY01020223">
    <property type="protein sequence ID" value="VDM40921.1"/>
    <property type="molecule type" value="Genomic_DNA"/>
</dbReference>
<organism evidence="10 11">
    <name type="scientific">Toxocara canis</name>
    <name type="common">Canine roundworm</name>
    <dbReference type="NCBI Taxonomy" id="6265"/>
    <lineage>
        <taxon>Eukaryota</taxon>
        <taxon>Metazoa</taxon>
        <taxon>Ecdysozoa</taxon>
        <taxon>Nematoda</taxon>
        <taxon>Chromadorea</taxon>
        <taxon>Rhabditida</taxon>
        <taxon>Spirurina</taxon>
        <taxon>Ascaridomorpha</taxon>
        <taxon>Ascaridoidea</taxon>
        <taxon>Toxocaridae</taxon>
        <taxon>Toxocara</taxon>
    </lineage>
</organism>
<dbReference type="GO" id="GO:0005254">
    <property type="term" value="F:chloride channel activity"/>
    <property type="evidence" value="ECO:0007669"/>
    <property type="project" value="TreeGrafter"/>
</dbReference>
<evidence type="ECO:0000313" key="9">
    <source>
        <dbReference type="EMBL" id="VDM40921.1"/>
    </source>
</evidence>
<accession>A0A183UM80</accession>
<evidence type="ECO:0000256" key="1">
    <source>
        <dbReference type="ARBA" id="ARBA00004141"/>
    </source>
</evidence>
<feature type="region of interest" description="Disordered" evidence="7">
    <location>
        <begin position="801"/>
        <end position="842"/>
    </location>
</feature>
<evidence type="ECO:0000256" key="2">
    <source>
        <dbReference type="ARBA" id="ARBA00005944"/>
    </source>
</evidence>
<reference evidence="9 10" key="2">
    <citation type="submission" date="2018-11" db="EMBL/GenBank/DDBJ databases">
        <authorList>
            <consortium name="Pathogen Informatics"/>
        </authorList>
    </citation>
    <scope>NUCLEOTIDE SEQUENCE [LARGE SCALE GENOMIC DNA]</scope>
</reference>
<keyword evidence="10" id="KW-1185">Reference proteome</keyword>
<evidence type="ECO:0000313" key="10">
    <source>
        <dbReference type="Proteomes" id="UP000050794"/>
    </source>
</evidence>
<evidence type="ECO:0000313" key="11">
    <source>
        <dbReference type="WBParaSite" id="TCNE_0000960001-mRNA-1"/>
    </source>
</evidence>
<dbReference type="GO" id="GO:0005783">
    <property type="term" value="C:endoplasmic reticulum"/>
    <property type="evidence" value="ECO:0007669"/>
    <property type="project" value="TreeGrafter"/>
</dbReference>
<evidence type="ECO:0000256" key="7">
    <source>
        <dbReference type="SAM" id="MobiDB-lite"/>
    </source>
</evidence>
<evidence type="ECO:0000256" key="6">
    <source>
        <dbReference type="ARBA" id="ARBA00023136"/>
    </source>
</evidence>
<sequence>MYQTTMTSSQPVLTGGFMPSGIPSSASVPQMSNLYNTQMSPSACCSYTSSPAGPSGECSTYDGVHSMVASNSPMVQISCGGTEPMCNSMMQSSQAPLQPQPPMMQQQQQQQQQQWNTAQQEFLYQQQTTIYQQPVGSSGLAQMKASPLKRKTALSQTAQTAHELPSKLAHVTQTPQYTPYQQPSPQYQQPIASPQFPAQSTTPVNRLSPYGGYDGSQNGMCALNGMGQWSKRPPSRSELIRMELRHSLQARQHGASPNHSGVLSPNDLGAPRFAGVPAYTQMMSPPRMTPQSPSQLVQQQPGMTNAQQIVVPQSQPSQQNLTAAYYMPTEGAPIISLSAPNHYPTAAPSMNEPNTICITQTPVIPTELYDFNLGNGGKPLYDRNMMFVSSLVSAIVLCGAFAVENVDIDLTVDRSDWKDPLDPFTSYHTHQHNAEQLATCEKMLQRCQQNNNEVQESFMKTIDQVGEQSDPTLKLIIRNMLTRLNVDIEKVVWLTTVTGDVSRPIDRVTSAVSQRSPGSSPEDTVSYVDRLASVYLNADDLATIRRYLNSVDDSISLREQIRIILEGFIIQQDSYAEPSFAVRFGSAISPYLPLLNLALLIPAVVIVLSSRHSSRSIFFLVFSTAFLASLFTVYNRKYQVARSKMAIIDHCKPKSLLSEALNAISGLLFIKGKSECLQYHEDLFVDPLYEISPLDVVCDVISNFIFTPLGIFGRHFNVFFNEFYRDSPIPLVIVKTILFIFLTISILFWACGYRLRTIFATLEPAGVAYSLRRLSDSLSTPIAVEEHKHFAAATPQRPIEARTEEAVRTPSTSMSCRSRFVRRDHRRSDSPRRGHQLKNGPDDAVDERFISVSYLTVQFENWWQRDAAAVAPFDVTENVFLVYNFTFTLIRLALAAFSNRAGRLRSNSSGLVHAASTVDQTPSPSGRPTSFLAYPEASSGQAGPNI</sequence>
<gene>
    <name evidence="9" type="ORF">TCNE_LOCUS9600</name>
</gene>
<evidence type="ECO:0000256" key="4">
    <source>
        <dbReference type="ARBA" id="ARBA00022692"/>
    </source>
</evidence>
<feature type="compositionally biased region" description="Polar residues" evidence="7">
    <location>
        <begin position="917"/>
        <end position="928"/>
    </location>
</feature>
<dbReference type="Proteomes" id="UP000050794">
    <property type="component" value="Unassembled WGS sequence"/>
</dbReference>